<organism evidence="2 3">
    <name type="scientific">Couchioplanes caeruleus subsp. caeruleus</name>
    <dbReference type="NCBI Taxonomy" id="56427"/>
    <lineage>
        <taxon>Bacteria</taxon>
        <taxon>Bacillati</taxon>
        <taxon>Actinomycetota</taxon>
        <taxon>Actinomycetes</taxon>
        <taxon>Micromonosporales</taxon>
        <taxon>Micromonosporaceae</taxon>
        <taxon>Couchioplanes</taxon>
    </lineage>
</organism>
<evidence type="ECO:0000313" key="3">
    <source>
        <dbReference type="Proteomes" id="UP000182486"/>
    </source>
</evidence>
<accession>A0A1K0G6W2</accession>
<dbReference type="AlphaFoldDB" id="A0A1K0G6W2"/>
<feature type="region of interest" description="Disordered" evidence="1">
    <location>
        <begin position="138"/>
        <end position="159"/>
    </location>
</feature>
<feature type="region of interest" description="Disordered" evidence="1">
    <location>
        <begin position="94"/>
        <end position="125"/>
    </location>
</feature>
<proteinExistence type="predicted"/>
<feature type="compositionally biased region" description="Low complexity" evidence="1">
    <location>
        <begin position="116"/>
        <end position="125"/>
    </location>
</feature>
<evidence type="ECO:0000313" key="2">
    <source>
        <dbReference type="EMBL" id="OJF12994.1"/>
    </source>
</evidence>
<evidence type="ECO:0000256" key="1">
    <source>
        <dbReference type="SAM" id="MobiDB-lite"/>
    </source>
</evidence>
<protein>
    <submittedName>
        <fullName evidence="2">Uncharacterized protein</fullName>
    </submittedName>
</protein>
<sequence length="213" mass="23272">MTITPTTLCFSTGQQIEEFLRMDTPITARQQLTHALAEPRLTSMSRPDLDQFIDRLSVRQAALIEHRRHQQRGGPRQPGTRGGVFRQKITDAEECSPPCSTNANSPPETFLPPPSTSASEPSTTLSLTHCPCFARATSLSNRPPTGSTPPSNFSTPSAASPIRYRTRRQLDSLQAHLIRNTFRLAATEHATKTDAEIADARNGGGGTIRPISK</sequence>
<keyword evidence="3" id="KW-1185">Reference proteome</keyword>
<dbReference type="EMBL" id="MEIA01000182">
    <property type="protein sequence ID" value="OJF12994.1"/>
    <property type="molecule type" value="Genomic_DNA"/>
</dbReference>
<gene>
    <name evidence="2" type="ORF">BG844_17630</name>
</gene>
<reference evidence="2 3" key="1">
    <citation type="submission" date="2016-09" db="EMBL/GenBank/DDBJ databases">
        <title>Couchioplanes caeruleus draft genome sequence.</title>
        <authorList>
            <person name="Sheehan J."/>
            <person name="Caffrey P."/>
        </authorList>
    </citation>
    <scope>NUCLEOTIDE SEQUENCE [LARGE SCALE GENOMIC DNA]</scope>
    <source>
        <strain evidence="2 3">DSM 43634</strain>
    </source>
</reference>
<feature type="compositionally biased region" description="Polar residues" evidence="1">
    <location>
        <begin position="138"/>
        <end position="158"/>
    </location>
</feature>
<name>A0A1K0G6W2_9ACTN</name>
<feature type="compositionally biased region" description="Polar residues" evidence="1">
    <location>
        <begin position="98"/>
        <end position="107"/>
    </location>
</feature>
<dbReference type="Proteomes" id="UP000182486">
    <property type="component" value="Unassembled WGS sequence"/>
</dbReference>
<comment type="caution">
    <text evidence="2">The sequence shown here is derived from an EMBL/GenBank/DDBJ whole genome shotgun (WGS) entry which is preliminary data.</text>
</comment>
<dbReference type="RefSeq" id="WP_071806430.1">
    <property type="nucleotide sequence ID" value="NZ_MEIA01000182.1"/>
</dbReference>